<protein>
    <submittedName>
        <fullName evidence="3">KH domain-containing, RNA-binding, signal transduction-associated protein 3</fullName>
    </submittedName>
</protein>
<reference evidence="3" key="1">
    <citation type="submission" date="2020-08" db="EMBL/GenBank/DDBJ databases">
        <title>Multicomponent nature underlies the extraordinary mechanical properties of spider dragline silk.</title>
        <authorList>
            <person name="Kono N."/>
            <person name="Nakamura H."/>
            <person name="Mori M."/>
            <person name="Yoshida Y."/>
            <person name="Ohtoshi R."/>
            <person name="Malay A.D."/>
            <person name="Moran D.A.P."/>
            <person name="Tomita M."/>
            <person name="Numata K."/>
            <person name="Arakawa K."/>
        </authorList>
    </citation>
    <scope>NUCLEOTIDE SEQUENCE</scope>
</reference>
<dbReference type="SUPFAM" id="SSF54791">
    <property type="entry name" value="Eukaryotic type KH-domain (KH-domain type I)"/>
    <property type="match status" value="1"/>
</dbReference>
<dbReference type="Proteomes" id="UP000886998">
    <property type="component" value="Unassembled WGS sequence"/>
</dbReference>
<comment type="caution">
    <text evidence="3">The sequence shown here is derived from an EMBL/GenBank/DDBJ whole genome shotgun (WGS) entry which is preliminary data.</text>
</comment>
<dbReference type="GO" id="GO:0000381">
    <property type="term" value="P:regulation of alternative mRNA splicing, via spliceosome"/>
    <property type="evidence" value="ECO:0007669"/>
    <property type="project" value="TreeGrafter"/>
</dbReference>
<organism evidence="3 4">
    <name type="scientific">Trichonephila inaurata madagascariensis</name>
    <dbReference type="NCBI Taxonomy" id="2747483"/>
    <lineage>
        <taxon>Eukaryota</taxon>
        <taxon>Metazoa</taxon>
        <taxon>Ecdysozoa</taxon>
        <taxon>Arthropoda</taxon>
        <taxon>Chelicerata</taxon>
        <taxon>Arachnida</taxon>
        <taxon>Araneae</taxon>
        <taxon>Araneomorphae</taxon>
        <taxon>Entelegynae</taxon>
        <taxon>Araneoidea</taxon>
        <taxon>Nephilidae</taxon>
        <taxon>Trichonephila</taxon>
        <taxon>Trichonephila inaurata</taxon>
    </lineage>
</organism>
<dbReference type="AlphaFoldDB" id="A0A8X6XA51"/>
<dbReference type="GO" id="GO:0003729">
    <property type="term" value="F:mRNA binding"/>
    <property type="evidence" value="ECO:0007669"/>
    <property type="project" value="TreeGrafter"/>
</dbReference>
<name>A0A8X6XA51_9ARAC</name>
<dbReference type="EMBL" id="BMAV01006742">
    <property type="protein sequence ID" value="GFY48987.1"/>
    <property type="molecule type" value="Genomic_DNA"/>
</dbReference>
<evidence type="ECO:0000256" key="1">
    <source>
        <dbReference type="ARBA" id="ARBA00022884"/>
    </source>
</evidence>
<dbReference type="Gene3D" id="3.30.1370.10">
    <property type="entry name" value="K Homology domain, type 1"/>
    <property type="match status" value="1"/>
</dbReference>
<proteinExistence type="predicted"/>
<dbReference type="InterPro" id="IPR045071">
    <property type="entry name" value="BBP-like"/>
</dbReference>
<dbReference type="OrthoDB" id="6777263at2759"/>
<dbReference type="InterPro" id="IPR055256">
    <property type="entry name" value="KH_1_KHDC4/BBP-like"/>
</dbReference>
<accession>A0A8X6XA51</accession>
<dbReference type="GO" id="GO:0005634">
    <property type="term" value="C:nucleus"/>
    <property type="evidence" value="ECO:0007669"/>
    <property type="project" value="TreeGrafter"/>
</dbReference>
<sequence length="171" mass="19332">MIRFRGSKRFSVTLNVNQEIGRLRSPKSGDDSQRKDNQIAVDTGKQIRLKDKVHIPVDKYPNFNFVGKLFGPKGSSLQQLQEATQTRMVVLGHGSMKHKRMEEELRNQCNPKYAHLNEDLHFEVSAYAAPTKAYRRISVAIVELQCLLAISRRTIHPSTGASTIRVNSISS</sequence>
<dbReference type="InterPro" id="IPR004087">
    <property type="entry name" value="KH_dom"/>
</dbReference>
<dbReference type="PANTHER" id="PTHR11208:SF42">
    <property type="entry name" value="QUAKING RELATED 54B, ISOFORM E"/>
    <property type="match status" value="1"/>
</dbReference>
<dbReference type="Pfam" id="PF22675">
    <property type="entry name" value="KH-I_KHDC4-BBP"/>
    <property type="match status" value="1"/>
</dbReference>
<dbReference type="PANTHER" id="PTHR11208">
    <property type="entry name" value="RNA-BINDING PROTEIN RELATED"/>
    <property type="match status" value="1"/>
</dbReference>
<dbReference type="SMART" id="SM00322">
    <property type="entry name" value="KH"/>
    <property type="match status" value="1"/>
</dbReference>
<evidence type="ECO:0000313" key="4">
    <source>
        <dbReference type="Proteomes" id="UP000886998"/>
    </source>
</evidence>
<keyword evidence="4" id="KW-1185">Reference proteome</keyword>
<feature type="domain" description="K Homology" evidence="2">
    <location>
        <begin position="47"/>
        <end position="149"/>
    </location>
</feature>
<evidence type="ECO:0000313" key="3">
    <source>
        <dbReference type="EMBL" id="GFY48987.1"/>
    </source>
</evidence>
<dbReference type="InterPro" id="IPR036612">
    <property type="entry name" value="KH_dom_type_1_sf"/>
</dbReference>
<evidence type="ECO:0000259" key="2">
    <source>
        <dbReference type="SMART" id="SM00322"/>
    </source>
</evidence>
<gene>
    <name evidence="3" type="primary">KHDRBS3</name>
    <name evidence="3" type="ORF">TNIN_145461</name>
</gene>
<keyword evidence="1" id="KW-0694">RNA-binding</keyword>